<evidence type="ECO:0000313" key="3">
    <source>
        <dbReference type="EMBL" id="KAL3691169.1"/>
    </source>
</evidence>
<feature type="region of interest" description="Disordered" evidence="1">
    <location>
        <begin position="1236"/>
        <end position="1299"/>
    </location>
</feature>
<dbReference type="InterPro" id="IPR036691">
    <property type="entry name" value="Endo/exonu/phosph_ase_sf"/>
</dbReference>
<dbReference type="EMBL" id="JBJQOH010000003">
    <property type="protein sequence ID" value="KAL3691169.1"/>
    <property type="molecule type" value="Genomic_DNA"/>
</dbReference>
<dbReference type="SUPFAM" id="SSF56219">
    <property type="entry name" value="DNase I-like"/>
    <property type="match status" value="1"/>
</dbReference>
<feature type="compositionally biased region" description="Polar residues" evidence="1">
    <location>
        <begin position="1260"/>
        <end position="1271"/>
    </location>
</feature>
<dbReference type="Pfam" id="PF03372">
    <property type="entry name" value="Exo_endo_phos"/>
    <property type="match status" value="1"/>
</dbReference>
<dbReference type="PROSITE" id="PS50878">
    <property type="entry name" value="RT_POL"/>
    <property type="match status" value="1"/>
</dbReference>
<dbReference type="Proteomes" id="UP001633002">
    <property type="component" value="Unassembled WGS sequence"/>
</dbReference>
<evidence type="ECO:0000313" key="4">
    <source>
        <dbReference type="Proteomes" id="UP001633002"/>
    </source>
</evidence>
<comment type="caution">
    <text evidence="3">The sequence shown here is derived from an EMBL/GenBank/DDBJ whole genome shotgun (WGS) entry which is preliminary data.</text>
</comment>
<feature type="domain" description="Reverse transcriptase" evidence="2">
    <location>
        <begin position="448"/>
        <end position="725"/>
    </location>
</feature>
<feature type="compositionally biased region" description="Polar residues" evidence="1">
    <location>
        <begin position="218"/>
        <end position="230"/>
    </location>
</feature>
<dbReference type="Pfam" id="PF00078">
    <property type="entry name" value="RVT_1"/>
    <property type="match status" value="1"/>
</dbReference>
<dbReference type="InterPro" id="IPR000477">
    <property type="entry name" value="RT_dom"/>
</dbReference>
<dbReference type="Pfam" id="PF13966">
    <property type="entry name" value="zf-RVT"/>
    <property type="match status" value="1"/>
</dbReference>
<dbReference type="Gene3D" id="3.60.10.10">
    <property type="entry name" value="Endonuclease/exonuclease/phosphatase"/>
    <property type="match status" value="1"/>
</dbReference>
<feature type="region of interest" description="Disordered" evidence="1">
    <location>
        <begin position="212"/>
        <end position="240"/>
    </location>
</feature>
<protein>
    <recommendedName>
        <fullName evidence="2">Reverse transcriptase domain-containing protein</fullName>
    </recommendedName>
</protein>
<evidence type="ECO:0000259" key="2">
    <source>
        <dbReference type="PROSITE" id="PS50878"/>
    </source>
</evidence>
<reference evidence="3 4" key="1">
    <citation type="submission" date="2024-09" db="EMBL/GenBank/DDBJ databases">
        <title>Chromosome-scale assembly of Riccia sorocarpa.</title>
        <authorList>
            <person name="Paukszto L."/>
        </authorList>
    </citation>
    <scope>NUCLEOTIDE SEQUENCE [LARGE SCALE GENOMIC DNA]</scope>
    <source>
        <strain evidence="3">LP-2024</strain>
        <tissue evidence="3">Aerial parts of the thallus</tissue>
    </source>
</reference>
<dbReference type="InterPro" id="IPR005135">
    <property type="entry name" value="Endo/exonuclease/phosphatase"/>
</dbReference>
<accession>A0ABD3HLB3</accession>
<organism evidence="3 4">
    <name type="scientific">Riccia sorocarpa</name>
    <dbReference type="NCBI Taxonomy" id="122646"/>
    <lineage>
        <taxon>Eukaryota</taxon>
        <taxon>Viridiplantae</taxon>
        <taxon>Streptophyta</taxon>
        <taxon>Embryophyta</taxon>
        <taxon>Marchantiophyta</taxon>
        <taxon>Marchantiopsida</taxon>
        <taxon>Marchantiidae</taxon>
        <taxon>Marchantiales</taxon>
        <taxon>Ricciaceae</taxon>
        <taxon>Riccia</taxon>
    </lineage>
</organism>
<name>A0ABD3HLB3_9MARC</name>
<sequence length="1299" mass="148381">MIRAVKCWLQNSGRSTKILALQELKTQERQVEFNLRNLMPGAKVVVDNAENELGGAALVIHESIKVVNTGVKGTGQMVWACVEVHGRQFMVASIYGPHGPEEKIQFFHWLRDKADDSNWIILGDWNMVLTPEDSSGPTPILKGGPLQAWGEVELKWNFEDVYNIALHRRGPRFTRQAVRGSRLDQSRLDRIYISHNATWVKEVSNLTHDGKEALSDHSPVSASLNMNKTGSRQRKKKRDTYTKMDVDSMRNPTRRLKIQEAWEAGWSMAQDPVIAWEMAWGKAREIFKQFHKEDRERLTKLKENQVTLEALREKIQVGADFEEIEAYRRLEHSVHEDELLQASILRRRSRVQWAKEGDASNKYFFNCLKTKQVQERITSLVGENDQIVEDEDKILQLEVAAPPSSKEITELVEALPTNKAPGEDGLTAEVLRECWQWTGDKCVRFIQEIWNHHNLPENNKTTVVKLLPKNSERRQLKNWRPISLLSISYKLIGRILSTRLKKILPRIIDIDQTGFVEGRIIMDNVLNLKLCQDLTNVTGEPAIFCKLDFEKTFDRVQHTFLWETLQKLNFCSKFLQIAHMLVTKGRAKVSVNGRFTPSFRLQRGVRQGCLISPLLFAISTQPLMRLLREGERHGTIKGVQIPRGKPILHKLFADDSGICISATEANFQALTRIVNCFERVSGAKLNLAKSVIIPIVLDRSTSWLSSTGCKILSSQEEVKYLGSLVGNNAGEASLQRDLVDKFGRKLTHWTTRFLTWPSKITLARHVLRALPIYQLLGLGILDAGFNRLESLCRSFVWGTGANGKPKMTLIAWSRTTTQKRNGGLGLRPFWDTGDILKMKYIAHLLQGENSEWADMMKFILRTEMNKMAKGKTYRWWTVEEGLLLLPNIPTPKGSMTRHFIQAWKRFRAYLTLSPDSWSLPGSITLPQLGILTKRYGSGYTFNDKILNPLLKKLRYSVLIHLQTPSGGWRDIQRELTERGIILSPVQEAEIGAFKIFLDMVSTDATSLQSNVSWRWQGDDSTWKGWTKHSRFWGKLTAKSETPEDLSAKWRLGGQDRTWEQRWRQLWKCRASNRSRLWIWRTLKNGFYMGERAAKTGRDAGMCVRCNATIETTEHLFWSCPQAVKVWSSLHARTAETHSSLCIPMNFLDAIDMALFSDKMGCPLLHILAITLQCIWKDMNLKQFKNQDTTTPIEVILTSARHEVEGQMIHKGSALLWEDGLKMLQDLARLLNESTLDEENPDEPALQGNSHGQSEHGRETLVNSQGQETTSSWDERDSRRTSLQARPPGSTAIEGVLSRS</sequence>
<dbReference type="InterPro" id="IPR026960">
    <property type="entry name" value="RVT-Znf"/>
</dbReference>
<gene>
    <name evidence="3" type="ORF">R1sor_004820</name>
</gene>
<proteinExistence type="predicted"/>
<dbReference type="PANTHER" id="PTHR31635:SF196">
    <property type="entry name" value="REVERSE TRANSCRIPTASE DOMAIN-CONTAINING PROTEIN-RELATED"/>
    <property type="match status" value="1"/>
</dbReference>
<keyword evidence="4" id="KW-1185">Reference proteome</keyword>
<evidence type="ECO:0000256" key="1">
    <source>
        <dbReference type="SAM" id="MobiDB-lite"/>
    </source>
</evidence>
<dbReference type="CDD" id="cd01650">
    <property type="entry name" value="RT_nLTR_like"/>
    <property type="match status" value="1"/>
</dbReference>
<dbReference type="PANTHER" id="PTHR31635">
    <property type="entry name" value="REVERSE TRANSCRIPTASE DOMAIN-CONTAINING PROTEIN-RELATED"/>
    <property type="match status" value="1"/>
</dbReference>
<dbReference type="SUPFAM" id="SSF56672">
    <property type="entry name" value="DNA/RNA polymerases"/>
    <property type="match status" value="1"/>
</dbReference>
<dbReference type="InterPro" id="IPR043502">
    <property type="entry name" value="DNA/RNA_pol_sf"/>
</dbReference>